<reference evidence="5" key="1">
    <citation type="submission" date="2013-03" db="EMBL/GenBank/DDBJ databases">
        <title>The Genome Sequence of Anopheles epiroticus epiroticus2.</title>
        <authorList>
            <consortium name="The Broad Institute Genomics Platform"/>
            <person name="Neafsey D.E."/>
            <person name="Howell P."/>
            <person name="Walker B."/>
            <person name="Young S.K."/>
            <person name="Zeng Q."/>
            <person name="Gargeya S."/>
            <person name="Fitzgerald M."/>
            <person name="Haas B."/>
            <person name="Abouelleil A."/>
            <person name="Allen A.W."/>
            <person name="Alvarado L."/>
            <person name="Arachchi H.M."/>
            <person name="Berlin A.M."/>
            <person name="Chapman S.B."/>
            <person name="Gainer-Dewar J."/>
            <person name="Goldberg J."/>
            <person name="Griggs A."/>
            <person name="Gujja S."/>
            <person name="Hansen M."/>
            <person name="Howarth C."/>
            <person name="Imamovic A."/>
            <person name="Ireland A."/>
            <person name="Larimer J."/>
            <person name="McCowan C."/>
            <person name="Murphy C."/>
            <person name="Pearson M."/>
            <person name="Poon T.W."/>
            <person name="Priest M."/>
            <person name="Roberts A."/>
            <person name="Saif S."/>
            <person name="Shea T."/>
            <person name="Sisk P."/>
            <person name="Sykes S."/>
            <person name="Wortman J."/>
            <person name="Nusbaum C."/>
            <person name="Birren B."/>
        </authorList>
    </citation>
    <scope>NUCLEOTIDE SEQUENCE [LARGE SCALE GENOMIC DNA]</scope>
    <source>
        <strain evidence="5">Epiroticus2</strain>
    </source>
</reference>
<sequence>MAFLKDRVSVLERCTTQPSRETSSNGRIKSTKNPTSRSYALATTVVQQCEICRGNHKNMQCSTFTNLNASQRNERIRAAGLCFNCLRKGHRIRDCPSEKTCRKCQRKHHTLLHDDRVTLPGSIQPLNENQPLPSGSNRAPPIVSARSSQLSITTNNSNNITPSITCSSNFAQSSKTVLLLTAVVHVYDKWNVPHPCRVLLDSGSQVNFVSEELAYRLHLPLKAANVPITGINALRTLARDKVELKIKSRVSSYEAILECLITPKVTGTIPSSTVSIDLSIIPTGIELADPFFYKPQKIVSGTIVEPQQTNISFQQSCHATVEDVEKLMQRFWQIEEVPSVPKASKEELACEAHFLSTYQRDDTGRFIVKLPFNENLEQLADCRALSFKRTKSSFKSMNP</sequence>
<feature type="domain" description="CCHC-type" evidence="3">
    <location>
        <begin position="82"/>
        <end position="97"/>
    </location>
</feature>
<dbReference type="EnsemblMetazoa" id="AEPI011433-RA">
    <property type="protein sequence ID" value="AEPI011433-PA"/>
    <property type="gene ID" value="AEPI011433"/>
</dbReference>
<evidence type="ECO:0000313" key="4">
    <source>
        <dbReference type="EnsemblMetazoa" id="AEPI011433-PA"/>
    </source>
</evidence>
<keyword evidence="5" id="KW-1185">Reference proteome</keyword>
<dbReference type="GO" id="GO:0008270">
    <property type="term" value="F:zinc ion binding"/>
    <property type="evidence" value="ECO:0007669"/>
    <property type="project" value="UniProtKB-KW"/>
</dbReference>
<dbReference type="SUPFAM" id="SSF57756">
    <property type="entry name" value="Retrovirus zinc finger-like domains"/>
    <property type="match status" value="1"/>
</dbReference>
<dbReference type="CDD" id="cd00303">
    <property type="entry name" value="retropepsin_like"/>
    <property type="match status" value="1"/>
</dbReference>
<dbReference type="Proteomes" id="UP000075885">
    <property type="component" value="Unassembled WGS sequence"/>
</dbReference>
<dbReference type="AlphaFoldDB" id="A0A182PWU6"/>
<dbReference type="GO" id="GO:0003676">
    <property type="term" value="F:nucleic acid binding"/>
    <property type="evidence" value="ECO:0007669"/>
    <property type="project" value="InterPro"/>
</dbReference>
<keyword evidence="1" id="KW-0863">Zinc-finger</keyword>
<name>A0A182PWU6_9DIPT</name>
<dbReference type="InterPro" id="IPR036875">
    <property type="entry name" value="Znf_CCHC_sf"/>
</dbReference>
<dbReference type="PANTHER" id="PTHR47331">
    <property type="entry name" value="PHD-TYPE DOMAIN-CONTAINING PROTEIN"/>
    <property type="match status" value="1"/>
</dbReference>
<proteinExistence type="predicted"/>
<evidence type="ECO:0000313" key="5">
    <source>
        <dbReference type="Proteomes" id="UP000075885"/>
    </source>
</evidence>
<evidence type="ECO:0000256" key="2">
    <source>
        <dbReference type="SAM" id="MobiDB-lite"/>
    </source>
</evidence>
<keyword evidence="1" id="KW-0479">Metal-binding</keyword>
<accession>A0A182PWU6</accession>
<dbReference type="InterPro" id="IPR001878">
    <property type="entry name" value="Znf_CCHC"/>
</dbReference>
<organism evidence="4 5">
    <name type="scientific">Anopheles epiroticus</name>
    <dbReference type="NCBI Taxonomy" id="199890"/>
    <lineage>
        <taxon>Eukaryota</taxon>
        <taxon>Metazoa</taxon>
        <taxon>Ecdysozoa</taxon>
        <taxon>Arthropoda</taxon>
        <taxon>Hexapoda</taxon>
        <taxon>Insecta</taxon>
        <taxon>Pterygota</taxon>
        <taxon>Neoptera</taxon>
        <taxon>Endopterygota</taxon>
        <taxon>Diptera</taxon>
        <taxon>Nematocera</taxon>
        <taxon>Culicoidea</taxon>
        <taxon>Culicidae</taxon>
        <taxon>Anophelinae</taxon>
        <taxon>Anopheles</taxon>
    </lineage>
</organism>
<evidence type="ECO:0000259" key="3">
    <source>
        <dbReference type="PROSITE" id="PS50158"/>
    </source>
</evidence>
<dbReference type="PANTHER" id="PTHR47331:SF1">
    <property type="entry name" value="GAG-LIKE PROTEIN"/>
    <property type="match status" value="1"/>
</dbReference>
<dbReference type="STRING" id="199890.A0A182PWU6"/>
<feature type="region of interest" description="Disordered" evidence="2">
    <location>
        <begin position="16"/>
        <end position="36"/>
    </location>
</feature>
<dbReference type="PROSITE" id="PS50158">
    <property type="entry name" value="ZF_CCHC"/>
    <property type="match status" value="1"/>
</dbReference>
<dbReference type="Gene3D" id="2.40.70.10">
    <property type="entry name" value="Acid Proteases"/>
    <property type="match status" value="1"/>
</dbReference>
<dbReference type="Gene3D" id="4.10.60.10">
    <property type="entry name" value="Zinc finger, CCHC-type"/>
    <property type="match status" value="1"/>
</dbReference>
<dbReference type="VEuPathDB" id="VectorBase:AEPI011433"/>
<protein>
    <recommendedName>
        <fullName evidence="3">CCHC-type domain-containing protein</fullName>
    </recommendedName>
</protein>
<reference evidence="4" key="2">
    <citation type="submission" date="2020-05" db="UniProtKB">
        <authorList>
            <consortium name="EnsemblMetazoa"/>
        </authorList>
    </citation>
    <scope>IDENTIFICATION</scope>
    <source>
        <strain evidence="4">Epiroticus2</strain>
    </source>
</reference>
<dbReference type="SMART" id="SM00343">
    <property type="entry name" value="ZnF_C2HC"/>
    <property type="match status" value="1"/>
</dbReference>
<keyword evidence="1" id="KW-0862">Zinc</keyword>
<dbReference type="InterPro" id="IPR021109">
    <property type="entry name" value="Peptidase_aspartic_dom_sf"/>
</dbReference>
<evidence type="ECO:0000256" key="1">
    <source>
        <dbReference type="PROSITE-ProRule" id="PRU00047"/>
    </source>
</evidence>